<dbReference type="RefSeq" id="WP_023847924.1">
    <property type="nucleotide sequence ID" value="NZ_CP047166.1"/>
</dbReference>
<feature type="compositionally biased region" description="Basic residues" evidence="1">
    <location>
        <begin position="36"/>
        <end position="46"/>
    </location>
</feature>
<feature type="transmembrane region" description="Helical" evidence="2">
    <location>
        <begin position="90"/>
        <end position="117"/>
    </location>
</feature>
<feature type="transmembrane region" description="Helical" evidence="2">
    <location>
        <begin position="49"/>
        <end position="70"/>
    </location>
</feature>
<accession>A0ABX7F834</accession>
<evidence type="ECO:0000256" key="2">
    <source>
        <dbReference type="SAM" id="Phobius"/>
    </source>
</evidence>
<name>A0ABX7F834_9RHOB</name>
<keyword evidence="2" id="KW-0472">Membrane</keyword>
<keyword evidence="2" id="KW-0812">Transmembrane</keyword>
<sequence length="162" mass="17133">MSQDTTTEALRAICTDGAAAPKPRPATQSGTPSRKTAARRKARSRRTRLPLALAALAEGGITGNSAYAPALRGLARMGVIVKPLYFWSPVALFVFSVVVFSLAMGGTALACLSLGVMPTPVRGMLNAGPTVFTLLIAGMSVVFTAIHWLRARAIGLPRWRDL</sequence>
<dbReference type="InterPro" id="IPR045644">
    <property type="entry name" value="DUF6404"/>
</dbReference>
<evidence type="ECO:0000313" key="3">
    <source>
        <dbReference type="EMBL" id="QRF65517.1"/>
    </source>
</evidence>
<reference evidence="3 4" key="1">
    <citation type="submission" date="2019-12" db="EMBL/GenBank/DDBJ databases">
        <title>Complete Genome Sequence of a Quorum-Sensing Bacterium,Rhodobacteraceae bacterium C31, Isolated from a marine microalgae symbiotic bacteria.</title>
        <authorList>
            <person name="Zhang Y."/>
        </authorList>
    </citation>
    <scope>NUCLEOTIDE SEQUENCE [LARGE SCALE GENOMIC DNA]</scope>
    <source>
        <strain evidence="3 4">C31</strain>
    </source>
</reference>
<keyword evidence="4" id="KW-1185">Reference proteome</keyword>
<evidence type="ECO:0000313" key="4">
    <source>
        <dbReference type="Proteomes" id="UP000596387"/>
    </source>
</evidence>
<dbReference type="EMBL" id="CP047166">
    <property type="protein sequence ID" value="QRF65517.1"/>
    <property type="molecule type" value="Genomic_DNA"/>
</dbReference>
<gene>
    <name evidence="3" type="ORF">GQA70_03800</name>
</gene>
<dbReference type="Proteomes" id="UP000596387">
    <property type="component" value="Chromosome"/>
</dbReference>
<keyword evidence="2" id="KW-1133">Transmembrane helix</keyword>
<dbReference type="Pfam" id="PF19942">
    <property type="entry name" value="DUF6404"/>
    <property type="match status" value="1"/>
</dbReference>
<proteinExistence type="predicted"/>
<protein>
    <submittedName>
        <fullName evidence="3">Uncharacterized protein</fullName>
    </submittedName>
</protein>
<feature type="transmembrane region" description="Helical" evidence="2">
    <location>
        <begin position="129"/>
        <end position="149"/>
    </location>
</feature>
<organism evidence="3 4">
    <name type="scientific">Ponticoccus alexandrii</name>
    <dbReference type="NCBI Taxonomy" id="1943633"/>
    <lineage>
        <taxon>Bacteria</taxon>
        <taxon>Pseudomonadati</taxon>
        <taxon>Pseudomonadota</taxon>
        <taxon>Alphaproteobacteria</taxon>
        <taxon>Rhodobacterales</taxon>
        <taxon>Roseobacteraceae</taxon>
        <taxon>Ponticoccus</taxon>
    </lineage>
</organism>
<evidence type="ECO:0000256" key="1">
    <source>
        <dbReference type="SAM" id="MobiDB-lite"/>
    </source>
</evidence>
<feature type="region of interest" description="Disordered" evidence="1">
    <location>
        <begin position="13"/>
        <end position="46"/>
    </location>
</feature>